<protein>
    <submittedName>
        <fullName evidence="2">Acyloxyacyl hydrolase</fullName>
    </submittedName>
</protein>
<feature type="signal peptide" evidence="1">
    <location>
        <begin position="1"/>
        <end position="24"/>
    </location>
</feature>
<dbReference type="Pfam" id="PF09411">
    <property type="entry name" value="PagL"/>
    <property type="match status" value="1"/>
</dbReference>
<keyword evidence="1" id="KW-0732">Signal</keyword>
<gene>
    <name evidence="2" type="ORF">KP005_19810</name>
</gene>
<evidence type="ECO:0000313" key="3">
    <source>
        <dbReference type="Proteomes" id="UP000683493"/>
    </source>
</evidence>
<dbReference type="Proteomes" id="UP000683493">
    <property type="component" value="Chromosome"/>
</dbReference>
<dbReference type="GO" id="GO:0016787">
    <property type="term" value="F:hydrolase activity"/>
    <property type="evidence" value="ECO:0007669"/>
    <property type="project" value="UniProtKB-KW"/>
</dbReference>
<accession>A0ABX8JGN0</accession>
<organism evidence="2 3">
    <name type="scientific">Geomonas diazotrophica</name>
    <dbReference type="NCBI Taxonomy" id="2843197"/>
    <lineage>
        <taxon>Bacteria</taxon>
        <taxon>Pseudomonadati</taxon>
        <taxon>Thermodesulfobacteriota</taxon>
        <taxon>Desulfuromonadia</taxon>
        <taxon>Geobacterales</taxon>
        <taxon>Geobacteraceae</taxon>
        <taxon>Geomonas</taxon>
    </lineage>
</organism>
<evidence type="ECO:0000256" key="1">
    <source>
        <dbReference type="SAM" id="SignalP"/>
    </source>
</evidence>
<keyword evidence="2" id="KW-0378">Hydrolase</keyword>
<keyword evidence="3" id="KW-1185">Reference proteome</keyword>
<reference evidence="2 3" key="1">
    <citation type="submission" date="2021-06" db="EMBL/GenBank/DDBJ databases">
        <title>Gemonas diversity in paddy soil.</title>
        <authorList>
            <person name="Liu G."/>
        </authorList>
    </citation>
    <scope>NUCLEOTIDE SEQUENCE [LARGE SCALE GENOMIC DNA]</scope>
    <source>
        <strain evidence="2 3">RG29</strain>
    </source>
</reference>
<sequence length="179" mass="19261">MTRICCLLLIAFALSLGAESYACANSWGPFGVRGGIAVDGRDNGAEIFETFATYQLPWNLRSKGGWGVSTQVSLTAGVLSSGDDLGFIGSVGPAFGIGNPDSVELDLGVSIAVLSRDEFGGRDYNGIEQFISHAGLIYRFTPSFALSYRFQHMSNAGLNGYMNPGLNMHLFGINWYPER</sequence>
<proteinExistence type="predicted"/>
<name>A0ABX8JGN0_9BACT</name>
<dbReference type="InterPro" id="IPR018550">
    <property type="entry name" value="Lipid-A_deacylase-rel"/>
</dbReference>
<evidence type="ECO:0000313" key="2">
    <source>
        <dbReference type="EMBL" id="QWV97549.1"/>
    </source>
</evidence>
<feature type="chain" id="PRO_5045266075" evidence="1">
    <location>
        <begin position="25"/>
        <end position="179"/>
    </location>
</feature>
<dbReference type="EMBL" id="CP076724">
    <property type="protein sequence ID" value="QWV97549.1"/>
    <property type="molecule type" value="Genomic_DNA"/>
</dbReference>